<dbReference type="PANTHER" id="PTHR11920:SF501">
    <property type="entry name" value="GUANYLATE CYCLASE 32E"/>
    <property type="match status" value="1"/>
</dbReference>
<keyword evidence="12 14" id="KW-0141">cGMP biosynthesis</keyword>
<evidence type="ECO:0000256" key="15">
    <source>
        <dbReference type="SAM" id="Coils"/>
    </source>
</evidence>
<evidence type="ECO:0000256" key="14">
    <source>
        <dbReference type="RuleBase" id="RU003431"/>
    </source>
</evidence>
<dbReference type="Proteomes" id="UP000678393">
    <property type="component" value="Unassembled WGS sequence"/>
</dbReference>
<dbReference type="InterPro" id="IPR000719">
    <property type="entry name" value="Prot_kinase_dom"/>
</dbReference>
<dbReference type="Pfam" id="PF07701">
    <property type="entry name" value="HNOBA"/>
    <property type="match status" value="1"/>
</dbReference>
<keyword evidence="8" id="KW-0472">Membrane</keyword>
<dbReference type="CDD" id="cd07302">
    <property type="entry name" value="CHD"/>
    <property type="match status" value="1"/>
</dbReference>
<keyword evidence="5" id="KW-0547">Nucleotide-binding</keyword>
<evidence type="ECO:0000256" key="12">
    <source>
        <dbReference type="ARBA" id="ARBA00023293"/>
    </source>
</evidence>
<dbReference type="OrthoDB" id="1890790at2759"/>
<dbReference type="InterPro" id="IPR018297">
    <property type="entry name" value="A/G_cyclase_CS"/>
</dbReference>
<dbReference type="SUPFAM" id="SSF55073">
    <property type="entry name" value="Nucleotide cyclase"/>
    <property type="match status" value="1"/>
</dbReference>
<protein>
    <recommendedName>
        <fullName evidence="2 14">Guanylate cyclase</fullName>
        <ecNumber evidence="2 14">4.6.1.2</ecNumber>
    </recommendedName>
</protein>
<dbReference type="GO" id="GO:0035556">
    <property type="term" value="P:intracellular signal transduction"/>
    <property type="evidence" value="ECO:0007669"/>
    <property type="project" value="InterPro"/>
</dbReference>
<keyword evidence="7" id="KW-0342">GTP-binding</keyword>
<dbReference type="GO" id="GO:0004672">
    <property type="term" value="F:protein kinase activity"/>
    <property type="evidence" value="ECO:0007669"/>
    <property type="project" value="InterPro"/>
</dbReference>
<keyword evidence="4" id="KW-0732">Signal</keyword>
<keyword evidence="10" id="KW-0325">Glycoprotein</keyword>
<feature type="domain" description="Protein kinase" evidence="16">
    <location>
        <begin position="1"/>
        <end position="263"/>
    </location>
</feature>
<dbReference type="GO" id="GO:0005525">
    <property type="term" value="F:GTP binding"/>
    <property type="evidence" value="ECO:0007669"/>
    <property type="project" value="UniProtKB-KW"/>
</dbReference>
<evidence type="ECO:0000256" key="13">
    <source>
        <dbReference type="RuleBase" id="RU000405"/>
    </source>
</evidence>
<accession>A0A8S4A9L4</accession>
<dbReference type="SMART" id="SM00044">
    <property type="entry name" value="CYCc"/>
    <property type="match status" value="1"/>
</dbReference>
<dbReference type="EC" id="4.6.1.2" evidence="2 14"/>
<comment type="caution">
    <text evidence="18">The sequence shown here is derived from an EMBL/GenBank/DDBJ whole genome shotgun (WGS) entry which is preliminary data.</text>
</comment>
<dbReference type="EMBL" id="CAJHNH020008552">
    <property type="protein sequence ID" value="CAG5136642.1"/>
    <property type="molecule type" value="Genomic_DNA"/>
</dbReference>
<feature type="non-terminal residue" evidence="18">
    <location>
        <position position="524"/>
    </location>
</feature>
<evidence type="ECO:0000313" key="19">
    <source>
        <dbReference type="Proteomes" id="UP000678393"/>
    </source>
</evidence>
<reference evidence="18" key="1">
    <citation type="submission" date="2021-04" db="EMBL/GenBank/DDBJ databases">
        <authorList>
            <consortium name="Molecular Ecology Group"/>
        </authorList>
    </citation>
    <scope>NUCLEOTIDE SEQUENCE</scope>
</reference>
<dbReference type="InterPro" id="IPR001054">
    <property type="entry name" value="A/G_cyclase"/>
</dbReference>
<gene>
    <name evidence="18" type="ORF">CUNI_LOCUS22200</name>
</gene>
<dbReference type="GO" id="GO:0005524">
    <property type="term" value="F:ATP binding"/>
    <property type="evidence" value="ECO:0007669"/>
    <property type="project" value="InterPro"/>
</dbReference>
<dbReference type="GO" id="GO:0001653">
    <property type="term" value="F:peptide receptor activity"/>
    <property type="evidence" value="ECO:0007669"/>
    <property type="project" value="TreeGrafter"/>
</dbReference>
<evidence type="ECO:0000256" key="6">
    <source>
        <dbReference type="ARBA" id="ARBA00022989"/>
    </source>
</evidence>
<dbReference type="InterPro" id="IPR011009">
    <property type="entry name" value="Kinase-like_dom_sf"/>
</dbReference>
<proteinExistence type="inferred from homology"/>
<dbReference type="InterPro" id="IPR001245">
    <property type="entry name" value="Ser-Thr/Tyr_kinase_cat_dom"/>
</dbReference>
<evidence type="ECO:0000256" key="8">
    <source>
        <dbReference type="ARBA" id="ARBA00023136"/>
    </source>
</evidence>
<comment type="similarity">
    <text evidence="13">Belongs to the adenylyl cyclase class-4/guanylyl cyclase family.</text>
</comment>
<dbReference type="GO" id="GO:0007168">
    <property type="term" value="P:receptor guanylyl cyclase signaling pathway"/>
    <property type="evidence" value="ECO:0007669"/>
    <property type="project" value="TreeGrafter"/>
</dbReference>
<dbReference type="SUPFAM" id="SSF56112">
    <property type="entry name" value="Protein kinase-like (PK-like)"/>
    <property type="match status" value="1"/>
</dbReference>
<evidence type="ECO:0000256" key="7">
    <source>
        <dbReference type="ARBA" id="ARBA00023134"/>
    </source>
</evidence>
<dbReference type="FunFam" id="3.30.70.1230:FF:000004">
    <property type="entry name" value="Guanylate cyclase"/>
    <property type="match status" value="1"/>
</dbReference>
<feature type="non-terminal residue" evidence="18">
    <location>
        <position position="1"/>
    </location>
</feature>
<dbReference type="InterPro" id="IPR050401">
    <property type="entry name" value="Cyclic_nucleotide_synthase"/>
</dbReference>
<dbReference type="GO" id="GO:0005886">
    <property type="term" value="C:plasma membrane"/>
    <property type="evidence" value="ECO:0007669"/>
    <property type="project" value="TreeGrafter"/>
</dbReference>
<evidence type="ECO:0000256" key="4">
    <source>
        <dbReference type="ARBA" id="ARBA00022729"/>
    </source>
</evidence>
<organism evidence="18 19">
    <name type="scientific">Candidula unifasciata</name>
    <dbReference type="NCBI Taxonomy" id="100452"/>
    <lineage>
        <taxon>Eukaryota</taxon>
        <taxon>Metazoa</taxon>
        <taxon>Spiralia</taxon>
        <taxon>Lophotrochozoa</taxon>
        <taxon>Mollusca</taxon>
        <taxon>Gastropoda</taxon>
        <taxon>Heterobranchia</taxon>
        <taxon>Euthyneura</taxon>
        <taxon>Panpulmonata</taxon>
        <taxon>Eupulmonata</taxon>
        <taxon>Stylommatophora</taxon>
        <taxon>Helicina</taxon>
        <taxon>Helicoidea</taxon>
        <taxon>Geomitridae</taxon>
        <taxon>Candidula</taxon>
    </lineage>
</organism>
<feature type="coiled-coil region" evidence="15">
    <location>
        <begin position="271"/>
        <end position="302"/>
    </location>
</feature>
<keyword evidence="3" id="KW-0812">Transmembrane</keyword>
<keyword evidence="19" id="KW-1185">Reference proteome</keyword>
<dbReference type="PROSITE" id="PS00452">
    <property type="entry name" value="GUANYLATE_CYCLASE_1"/>
    <property type="match status" value="1"/>
</dbReference>
<keyword evidence="6" id="KW-1133">Transmembrane helix</keyword>
<dbReference type="InterPro" id="IPR029787">
    <property type="entry name" value="Nucleotide_cyclase"/>
</dbReference>
<keyword evidence="11 13" id="KW-0456">Lyase</keyword>
<dbReference type="PROSITE" id="PS50125">
    <property type="entry name" value="GUANYLATE_CYCLASE_2"/>
    <property type="match status" value="1"/>
</dbReference>
<dbReference type="Gene3D" id="3.30.200.20">
    <property type="entry name" value="Phosphorylase Kinase, domain 1"/>
    <property type="match status" value="1"/>
</dbReference>
<dbReference type="InterPro" id="IPR011645">
    <property type="entry name" value="HNOB_dom_associated"/>
</dbReference>
<dbReference type="Gene3D" id="6.10.250.780">
    <property type="match status" value="1"/>
</dbReference>
<dbReference type="PROSITE" id="PS50011">
    <property type="entry name" value="PROTEIN_KINASE_DOM"/>
    <property type="match status" value="1"/>
</dbReference>
<keyword evidence="9" id="KW-0675">Receptor</keyword>
<feature type="domain" description="Guanylate cyclase" evidence="17">
    <location>
        <begin position="334"/>
        <end position="464"/>
    </location>
</feature>
<evidence type="ECO:0000256" key="10">
    <source>
        <dbReference type="ARBA" id="ARBA00023180"/>
    </source>
</evidence>
<dbReference type="Pfam" id="PF07714">
    <property type="entry name" value="PK_Tyr_Ser-Thr"/>
    <property type="match status" value="1"/>
</dbReference>
<sequence length="524" mass="59421">ETRGTLGFGSNCSLDRNMLYAPIGNYKDMVVAVKQVRWTHVQLGKKEMLQDLKVVKDLSHDNINQFVGAYVSPTPGCSYNDDIKLDWMFKLSFALDLARGMEYIHKSALRSHGNLKSSNCVIDSRWVLKITDFGAITSYKKPGVDDDVDNRVYYNSLLWTAPEILRMPKRPHKGTQKGDVYSFAIILQEIFLRCYPYFYNNVDPENIITLVRSEGHTRPYRPVIPNETDSPPKALSLMVSCWSELPEARPDFHNIRKRLREMNGPKRLNIMDNMLQMLESYSSNLEQLVNERTEELEAEKKKTDTLLFQMLPPSVAEQLKSGLSVTPESFDHVSIFFSDIVGFTTIASESSALEVVNLLNDLYTCFDEVIARRDVYKVETIGDAYMCVSGCPRKNGSRHSGEIANMALDLISTVTHFKISHIPDEILKLRVGLHTGPCAAGVVGRTMPRYCLFGDTVNTASRMESTGIALHIHMSKQMKEALDELDWGFLMVERGYIEVKGKGLLKTYWLAGKKNYLKPLPECL</sequence>
<evidence type="ECO:0000256" key="3">
    <source>
        <dbReference type="ARBA" id="ARBA00022692"/>
    </source>
</evidence>
<evidence type="ECO:0000259" key="16">
    <source>
        <dbReference type="PROSITE" id="PS50011"/>
    </source>
</evidence>
<dbReference type="Gene3D" id="3.30.70.1230">
    <property type="entry name" value="Nucleotide cyclase"/>
    <property type="match status" value="1"/>
</dbReference>
<dbReference type="AlphaFoldDB" id="A0A8S4A9L4"/>
<name>A0A8S4A9L4_9EUPU</name>
<dbReference type="Pfam" id="PF00211">
    <property type="entry name" value="Guanylate_cyc"/>
    <property type="match status" value="1"/>
</dbReference>
<comment type="subcellular location">
    <subcellularLocation>
        <location evidence="1">Membrane</location>
        <topology evidence="1">Single-pass type I membrane protein</topology>
    </subcellularLocation>
</comment>
<comment type="catalytic activity">
    <reaction evidence="14">
        <text>GTP = 3',5'-cyclic GMP + diphosphate</text>
        <dbReference type="Rhea" id="RHEA:13665"/>
        <dbReference type="ChEBI" id="CHEBI:33019"/>
        <dbReference type="ChEBI" id="CHEBI:37565"/>
        <dbReference type="ChEBI" id="CHEBI:57746"/>
        <dbReference type="EC" id="4.6.1.2"/>
    </reaction>
</comment>
<evidence type="ECO:0000256" key="11">
    <source>
        <dbReference type="ARBA" id="ARBA00023239"/>
    </source>
</evidence>
<evidence type="ECO:0000259" key="17">
    <source>
        <dbReference type="PROSITE" id="PS50125"/>
    </source>
</evidence>
<dbReference type="GO" id="GO:0004383">
    <property type="term" value="F:guanylate cyclase activity"/>
    <property type="evidence" value="ECO:0007669"/>
    <property type="project" value="UniProtKB-EC"/>
</dbReference>
<evidence type="ECO:0000313" key="18">
    <source>
        <dbReference type="EMBL" id="CAG5136642.1"/>
    </source>
</evidence>
<evidence type="ECO:0000256" key="5">
    <source>
        <dbReference type="ARBA" id="ARBA00022741"/>
    </source>
</evidence>
<dbReference type="GO" id="GO:0004016">
    <property type="term" value="F:adenylate cyclase activity"/>
    <property type="evidence" value="ECO:0007669"/>
    <property type="project" value="TreeGrafter"/>
</dbReference>
<evidence type="ECO:0000256" key="2">
    <source>
        <dbReference type="ARBA" id="ARBA00012202"/>
    </source>
</evidence>
<evidence type="ECO:0000256" key="1">
    <source>
        <dbReference type="ARBA" id="ARBA00004479"/>
    </source>
</evidence>
<keyword evidence="15" id="KW-0175">Coiled coil</keyword>
<evidence type="ECO:0000256" key="9">
    <source>
        <dbReference type="ARBA" id="ARBA00023170"/>
    </source>
</evidence>
<dbReference type="PANTHER" id="PTHR11920">
    <property type="entry name" value="GUANYLYL CYCLASE"/>
    <property type="match status" value="1"/>
</dbReference>
<dbReference type="Gene3D" id="1.10.510.10">
    <property type="entry name" value="Transferase(Phosphotransferase) domain 1"/>
    <property type="match status" value="1"/>
</dbReference>